<evidence type="ECO:0000313" key="2">
    <source>
        <dbReference type="EMBL" id="ELQ34045.1"/>
    </source>
</evidence>
<dbReference type="InterPro" id="IPR000719">
    <property type="entry name" value="Prot_kinase_dom"/>
</dbReference>
<dbReference type="EMBL" id="JH793346">
    <property type="protein sequence ID" value="ELQ34045.1"/>
    <property type="molecule type" value="Genomic_DNA"/>
</dbReference>
<accession>A0AA97NPU2</accession>
<gene>
    <name evidence="2" type="ORF">OOU_Y34scaffold00816g2</name>
</gene>
<dbReference type="PROSITE" id="PS50011">
    <property type="entry name" value="PROTEIN_KINASE_DOM"/>
    <property type="match status" value="1"/>
</dbReference>
<dbReference type="SMART" id="SM00220">
    <property type="entry name" value="S_TKc"/>
    <property type="match status" value="1"/>
</dbReference>
<sequence length="293" mass="33583">MPLSTTAQLVRSRVETITHTCHSIVYFYKTEPTTVWKSDSIWIDGEQYGKLTTAENTSADLSREHTIYQALGNHPHITQCFGLEKDKTGDAIALRIERAKCDLRGFIEASIRPSTKQRLAMASALVEGVQYLHSCKVFWGDLSTRNTLVFDKMNLKLCDFASAALEGVYPEFGHYTYEVRYWPALPQDDIEQLSMYQKELFALGSAIYEITEWEKPYAKVDDNDIDQVLHSGQRPTISDWNCARDIIMRCWDFEYSSKTSKCDDTSAIEKKIMQSFPEPSDEPVCTHRESQWG</sequence>
<reference evidence="2" key="1">
    <citation type="journal article" date="2012" name="PLoS Genet.">
        <title>Comparative analysis of the genomes of two field isolates of the rice blast fungus Magnaporthe oryzae.</title>
        <authorList>
            <person name="Xue M."/>
            <person name="Yang J."/>
            <person name="Li Z."/>
            <person name="Hu S."/>
            <person name="Yao N."/>
            <person name="Dean R.A."/>
            <person name="Zhao W."/>
            <person name="Shen M."/>
            <person name="Zhang H."/>
            <person name="Li C."/>
            <person name="Liu L."/>
            <person name="Cao L."/>
            <person name="Xu X."/>
            <person name="Xing Y."/>
            <person name="Hsiang T."/>
            <person name="Zhang Z."/>
            <person name="Xu J.R."/>
            <person name="Peng Y.L."/>
        </authorList>
    </citation>
    <scope>NUCLEOTIDE SEQUENCE</scope>
    <source>
        <strain evidence="2">Y34</strain>
    </source>
</reference>
<protein>
    <recommendedName>
        <fullName evidence="1">Protein kinase domain-containing protein</fullName>
    </recommendedName>
</protein>
<dbReference type="GO" id="GO:0007165">
    <property type="term" value="P:signal transduction"/>
    <property type="evidence" value="ECO:0007669"/>
    <property type="project" value="TreeGrafter"/>
</dbReference>
<dbReference type="GO" id="GO:0004672">
    <property type="term" value="F:protein kinase activity"/>
    <property type="evidence" value="ECO:0007669"/>
    <property type="project" value="InterPro"/>
</dbReference>
<dbReference type="InterPro" id="IPR050167">
    <property type="entry name" value="Ser_Thr_protein_kinase"/>
</dbReference>
<dbReference type="Proteomes" id="UP000011086">
    <property type="component" value="Unassembled WGS sequence"/>
</dbReference>
<organism evidence="2">
    <name type="scientific">Pyricularia oryzae (strain Y34)</name>
    <name type="common">Rice blast fungus</name>
    <name type="synonym">Magnaporthe oryzae</name>
    <dbReference type="NCBI Taxonomy" id="1143189"/>
    <lineage>
        <taxon>Eukaryota</taxon>
        <taxon>Fungi</taxon>
        <taxon>Dikarya</taxon>
        <taxon>Ascomycota</taxon>
        <taxon>Pezizomycotina</taxon>
        <taxon>Sordariomycetes</taxon>
        <taxon>Sordariomycetidae</taxon>
        <taxon>Magnaporthales</taxon>
        <taxon>Pyriculariaceae</taxon>
        <taxon>Pyricularia</taxon>
    </lineage>
</organism>
<dbReference type="InterPro" id="IPR001245">
    <property type="entry name" value="Ser-Thr/Tyr_kinase_cat_dom"/>
</dbReference>
<dbReference type="PANTHER" id="PTHR23257">
    <property type="entry name" value="SERINE-THREONINE PROTEIN KINASE"/>
    <property type="match status" value="1"/>
</dbReference>
<dbReference type="SMR" id="A0AA97NPU2"/>
<proteinExistence type="predicted"/>
<evidence type="ECO:0000259" key="1">
    <source>
        <dbReference type="PROSITE" id="PS50011"/>
    </source>
</evidence>
<dbReference type="SUPFAM" id="SSF56112">
    <property type="entry name" value="Protein kinase-like (PK-like)"/>
    <property type="match status" value="1"/>
</dbReference>
<dbReference type="GO" id="GO:0005737">
    <property type="term" value="C:cytoplasm"/>
    <property type="evidence" value="ECO:0007669"/>
    <property type="project" value="TreeGrafter"/>
</dbReference>
<dbReference type="GO" id="GO:0005524">
    <property type="term" value="F:ATP binding"/>
    <property type="evidence" value="ECO:0007669"/>
    <property type="project" value="InterPro"/>
</dbReference>
<feature type="domain" description="Protein kinase" evidence="1">
    <location>
        <begin position="1"/>
        <end position="272"/>
    </location>
</feature>
<dbReference type="AlphaFoldDB" id="A0AA97NPU2"/>
<dbReference type="InterPro" id="IPR011009">
    <property type="entry name" value="Kinase-like_dom_sf"/>
</dbReference>
<dbReference type="Pfam" id="PF07714">
    <property type="entry name" value="PK_Tyr_Ser-Thr"/>
    <property type="match status" value="1"/>
</dbReference>
<name>A0AA97NPU2_PYRO3</name>
<dbReference type="Gene3D" id="1.10.510.10">
    <property type="entry name" value="Transferase(Phosphotransferase) domain 1"/>
    <property type="match status" value="1"/>
</dbReference>